<gene>
    <name evidence="9" type="ORF">PMO31116_00489</name>
</gene>
<protein>
    <submittedName>
        <fullName evidence="9">Membrane protein</fullName>
    </submittedName>
</protein>
<organism evidence="9 10">
    <name type="scientific">Pandoraea morbifera</name>
    <dbReference type="NCBI Taxonomy" id="2508300"/>
    <lineage>
        <taxon>Bacteria</taxon>
        <taxon>Pseudomonadati</taxon>
        <taxon>Pseudomonadota</taxon>
        <taxon>Betaproteobacteria</taxon>
        <taxon>Burkholderiales</taxon>
        <taxon>Burkholderiaceae</taxon>
        <taxon>Pandoraea</taxon>
    </lineage>
</organism>
<dbReference type="PANTHER" id="PTHR30506">
    <property type="entry name" value="INNER MEMBRANE PROTEIN"/>
    <property type="match status" value="1"/>
</dbReference>
<dbReference type="Pfam" id="PF03458">
    <property type="entry name" value="Gly_transporter"/>
    <property type="match status" value="2"/>
</dbReference>
<evidence type="ECO:0000256" key="4">
    <source>
        <dbReference type="ARBA" id="ARBA00022692"/>
    </source>
</evidence>
<sequence length="221" mass="23200">MNVHELALAGLNDHRLFTTLDLAGTFAFAISGAVAARGRGLDWFGVMVIAFTVACGGGVLRDLCIGAVPPGGLTDWRYLAVSMAAAFMAIAANPLVVRLAHPVILFDSIGLGLFAVTGAQKAMIYGHNAEVAVLLGVATAVGGGVARDVLLNRVPVILQREIYASAALVGAGIEVVGERMGWVSSGRTWFALAACFALRYLSLRYQWNLPRADGRDASDVD</sequence>
<feature type="transmembrane region" description="Helical" evidence="7">
    <location>
        <begin position="103"/>
        <end position="125"/>
    </location>
</feature>
<dbReference type="EMBL" id="CABPSD010000001">
    <property type="protein sequence ID" value="VVD68753.1"/>
    <property type="molecule type" value="Genomic_DNA"/>
</dbReference>
<evidence type="ECO:0000256" key="3">
    <source>
        <dbReference type="ARBA" id="ARBA00022475"/>
    </source>
</evidence>
<evidence type="ECO:0000256" key="7">
    <source>
        <dbReference type="SAM" id="Phobius"/>
    </source>
</evidence>
<name>A0A5E4S0U5_9BURK</name>
<dbReference type="GO" id="GO:0005886">
    <property type="term" value="C:plasma membrane"/>
    <property type="evidence" value="ECO:0007669"/>
    <property type="project" value="UniProtKB-SubCell"/>
</dbReference>
<keyword evidence="10" id="KW-1185">Reference proteome</keyword>
<feature type="transmembrane region" description="Helical" evidence="7">
    <location>
        <begin position="43"/>
        <end position="60"/>
    </location>
</feature>
<accession>A0A5E4S0U5</accession>
<evidence type="ECO:0000256" key="1">
    <source>
        <dbReference type="ARBA" id="ARBA00004651"/>
    </source>
</evidence>
<dbReference type="Proteomes" id="UP000368474">
    <property type="component" value="Unassembled WGS sequence"/>
</dbReference>
<dbReference type="PANTHER" id="PTHR30506:SF3">
    <property type="entry name" value="UPF0126 INNER MEMBRANE PROTEIN YADS-RELATED"/>
    <property type="match status" value="1"/>
</dbReference>
<keyword evidence="5 7" id="KW-1133">Transmembrane helix</keyword>
<feature type="transmembrane region" description="Helical" evidence="7">
    <location>
        <begin position="131"/>
        <end position="150"/>
    </location>
</feature>
<evidence type="ECO:0000256" key="2">
    <source>
        <dbReference type="ARBA" id="ARBA00008193"/>
    </source>
</evidence>
<dbReference type="InterPro" id="IPR005115">
    <property type="entry name" value="Gly_transporter"/>
</dbReference>
<comment type="subcellular location">
    <subcellularLocation>
        <location evidence="1">Cell membrane</location>
        <topology evidence="1">Multi-pass membrane protein</topology>
    </subcellularLocation>
</comment>
<evidence type="ECO:0000313" key="9">
    <source>
        <dbReference type="EMBL" id="VVD68753.1"/>
    </source>
</evidence>
<feature type="transmembrane region" description="Helical" evidence="7">
    <location>
        <begin position="76"/>
        <end position="96"/>
    </location>
</feature>
<dbReference type="AlphaFoldDB" id="A0A5E4S0U5"/>
<feature type="transmembrane region" description="Helical" evidence="7">
    <location>
        <begin position="16"/>
        <end position="36"/>
    </location>
</feature>
<keyword evidence="6 7" id="KW-0472">Membrane</keyword>
<feature type="domain" description="Glycine transporter" evidence="8">
    <location>
        <begin position="19"/>
        <end position="92"/>
    </location>
</feature>
<evidence type="ECO:0000256" key="5">
    <source>
        <dbReference type="ARBA" id="ARBA00022989"/>
    </source>
</evidence>
<keyword evidence="3" id="KW-1003">Cell membrane</keyword>
<comment type="similarity">
    <text evidence="2">Belongs to the UPF0126 family.</text>
</comment>
<evidence type="ECO:0000256" key="6">
    <source>
        <dbReference type="ARBA" id="ARBA00023136"/>
    </source>
</evidence>
<proteinExistence type="inferred from homology"/>
<evidence type="ECO:0000313" key="10">
    <source>
        <dbReference type="Proteomes" id="UP000368474"/>
    </source>
</evidence>
<evidence type="ECO:0000259" key="8">
    <source>
        <dbReference type="Pfam" id="PF03458"/>
    </source>
</evidence>
<reference evidence="9 10" key="1">
    <citation type="submission" date="2019-08" db="EMBL/GenBank/DDBJ databases">
        <authorList>
            <person name="Peeters C."/>
        </authorList>
    </citation>
    <scope>NUCLEOTIDE SEQUENCE [LARGE SCALE GENOMIC DNA]</scope>
    <source>
        <strain evidence="9 10">LMG 31116</strain>
    </source>
</reference>
<keyword evidence="4 7" id="KW-0812">Transmembrane</keyword>
<feature type="domain" description="Glycine transporter" evidence="8">
    <location>
        <begin position="105"/>
        <end position="175"/>
    </location>
</feature>